<comment type="caution">
    <text evidence="2">The sequence shown here is derived from an EMBL/GenBank/DDBJ whole genome shotgun (WGS) entry which is preliminary data.</text>
</comment>
<evidence type="ECO:0000313" key="3">
    <source>
        <dbReference type="Proteomes" id="UP000799776"/>
    </source>
</evidence>
<dbReference type="AlphaFoldDB" id="A0A9P4I045"/>
<name>A0A9P4I045_9PEZI</name>
<keyword evidence="3" id="KW-1185">Reference proteome</keyword>
<reference evidence="2" key="1">
    <citation type="journal article" date="2020" name="Stud. Mycol.">
        <title>101 Dothideomycetes genomes: a test case for predicting lifestyles and emergence of pathogens.</title>
        <authorList>
            <person name="Haridas S."/>
            <person name="Albert R."/>
            <person name="Binder M."/>
            <person name="Bloem J."/>
            <person name="Labutti K."/>
            <person name="Salamov A."/>
            <person name="Andreopoulos B."/>
            <person name="Baker S."/>
            <person name="Barry K."/>
            <person name="Bills G."/>
            <person name="Bluhm B."/>
            <person name="Cannon C."/>
            <person name="Castanera R."/>
            <person name="Culley D."/>
            <person name="Daum C."/>
            <person name="Ezra D."/>
            <person name="Gonzalez J."/>
            <person name="Henrissat B."/>
            <person name="Kuo A."/>
            <person name="Liang C."/>
            <person name="Lipzen A."/>
            <person name="Lutzoni F."/>
            <person name="Magnuson J."/>
            <person name="Mondo S."/>
            <person name="Nolan M."/>
            <person name="Ohm R."/>
            <person name="Pangilinan J."/>
            <person name="Park H.-J."/>
            <person name="Ramirez L."/>
            <person name="Alfaro M."/>
            <person name="Sun H."/>
            <person name="Tritt A."/>
            <person name="Yoshinaga Y."/>
            <person name="Zwiers L.-H."/>
            <person name="Turgeon B."/>
            <person name="Goodwin S."/>
            <person name="Spatafora J."/>
            <person name="Crous P."/>
            <person name="Grigoriev I."/>
        </authorList>
    </citation>
    <scope>NUCLEOTIDE SEQUENCE</scope>
    <source>
        <strain evidence="2">CBS 121410</strain>
    </source>
</reference>
<dbReference type="Proteomes" id="UP000799776">
    <property type="component" value="Unassembled WGS sequence"/>
</dbReference>
<feature type="region of interest" description="Disordered" evidence="1">
    <location>
        <begin position="1"/>
        <end position="21"/>
    </location>
</feature>
<gene>
    <name evidence="2" type="ORF">K490DRAFT_53620</name>
</gene>
<organism evidence="2 3">
    <name type="scientific">Saccharata proteae CBS 121410</name>
    <dbReference type="NCBI Taxonomy" id="1314787"/>
    <lineage>
        <taxon>Eukaryota</taxon>
        <taxon>Fungi</taxon>
        <taxon>Dikarya</taxon>
        <taxon>Ascomycota</taxon>
        <taxon>Pezizomycotina</taxon>
        <taxon>Dothideomycetes</taxon>
        <taxon>Dothideomycetes incertae sedis</taxon>
        <taxon>Botryosphaeriales</taxon>
        <taxon>Saccharataceae</taxon>
        <taxon>Saccharata</taxon>
    </lineage>
</organism>
<accession>A0A9P4I045</accession>
<proteinExistence type="predicted"/>
<sequence length="160" mass="18001">MARTRNSHTSANKSDESDNVSQVLTTVAKSHPPYFAQIPEGEAEIHLICHATNILNLNPLSVTVFHHARARREARRDKIQKDYTSRITSIRSNMTSLHASRAAETRQKRAAQLTRLLALLRAKAEIEERLQAHVMALREAYVLRSEALQEVLGGRAQDLS</sequence>
<dbReference type="EMBL" id="ML978712">
    <property type="protein sequence ID" value="KAF2090638.1"/>
    <property type="molecule type" value="Genomic_DNA"/>
</dbReference>
<protein>
    <submittedName>
        <fullName evidence="2">Uncharacterized protein</fullName>
    </submittedName>
</protein>
<evidence type="ECO:0000256" key="1">
    <source>
        <dbReference type="SAM" id="MobiDB-lite"/>
    </source>
</evidence>
<evidence type="ECO:0000313" key="2">
    <source>
        <dbReference type="EMBL" id="KAF2090638.1"/>
    </source>
</evidence>